<sequence length="130" mass="13622">MHDSKKSPKKRGAFTLIEIMVALMILTTLFSIAVPQFLRAREVSRARGCVKNLKVIEMAKEQYGMDNHLSAGATLPALSALCGNGTTTYIKGPGPICESGGTYTVGVLSADPTCSIGTSIGAAPLSHTLP</sequence>
<protein>
    <submittedName>
        <fullName evidence="3">Prepilin-type N-terminal cleavage/methylation domain-containing protein</fullName>
    </submittedName>
</protein>
<dbReference type="InterPro" id="IPR045584">
    <property type="entry name" value="Pilin-like"/>
</dbReference>
<dbReference type="EMBL" id="JACHGW010000004">
    <property type="protein sequence ID" value="MBB6052861.1"/>
    <property type="molecule type" value="Genomic_DNA"/>
</dbReference>
<keyword evidence="2" id="KW-1133">Transmembrane helix</keyword>
<organism evidence="3 4">
    <name type="scientific">Armatimonas rosea</name>
    <dbReference type="NCBI Taxonomy" id="685828"/>
    <lineage>
        <taxon>Bacteria</taxon>
        <taxon>Bacillati</taxon>
        <taxon>Armatimonadota</taxon>
        <taxon>Armatimonadia</taxon>
        <taxon>Armatimonadales</taxon>
        <taxon>Armatimonadaceae</taxon>
        <taxon>Armatimonas</taxon>
    </lineage>
</organism>
<gene>
    <name evidence="3" type="ORF">HNQ39_004682</name>
</gene>
<keyword evidence="1" id="KW-0488">Methylation</keyword>
<dbReference type="RefSeq" id="WP_184202560.1">
    <property type="nucleotide sequence ID" value="NZ_JACHGW010000004.1"/>
</dbReference>
<proteinExistence type="predicted"/>
<dbReference type="SUPFAM" id="SSF54523">
    <property type="entry name" value="Pili subunits"/>
    <property type="match status" value="1"/>
</dbReference>
<dbReference type="NCBIfam" id="TIGR02532">
    <property type="entry name" value="IV_pilin_GFxxxE"/>
    <property type="match status" value="1"/>
</dbReference>
<dbReference type="PRINTS" id="PR00813">
    <property type="entry name" value="BCTERIALGSPG"/>
</dbReference>
<evidence type="ECO:0000313" key="3">
    <source>
        <dbReference type="EMBL" id="MBB6052861.1"/>
    </source>
</evidence>
<dbReference type="Gene3D" id="3.30.700.10">
    <property type="entry name" value="Glycoprotein, Type 4 Pilin"/>
    <property type="match status" value="1"/>
</dbReference>
<evidence type="ECO:0000313" key="4">
    <source>
        <dbReference type="Proteomes" id="UP000520814"/>
    </source>
</evidence>
<dbReference type="AlphaFoldDB" id="A0A7W9W931"/>
<accession>A0A7W9W931</accession>
<dbReference type="GO" id="GO:0015628">
    <property type="term" value="P:protein secretion by the type II secretion system"/>
    <property type="evidence" value="ECO:0007669"/>
    <property type="project" value="InterPro"/>
</dbReference>
<evidence type="ECO:0000256" key="2">
    <source>
        <dbReference type="SAM" id="Phobius"/>
    </source>
</evidence>
<feature type="transmembrane region" description="Helical" evidence="2">
    <location>
        <begin position="12"/>
        <end position="34"/>
    </location>
</feature>
<dbReference type="GO" id="GO:0015627">
    <property type="term" value="C:type II protein secretion system complex"/>
    <property type="evidence" value="ECO:0007669"/>
    <property type="project" value="InterPro"/>
</dbReference>
<dbReference type="Pfam" id="PF07963">
    <property type="entry name" value="N_methyl"/>
    <property type="match status" value="1"/>
</dbReference>
<keyword evidence="2" id="KW-0812">Transmembrane</keyword>
<keyword evidence="4" id="KW-1185">Reference proteome</keyword>
<dbReference type="Proteomes" id="UP000520814">
    <property type="component" value="Unassembled WGS sequence"/>
</dbReference>
<dbReference type="InterPro" id="IPR012902">
    <property type="entry name" value="N_methyl_site"/>
</dbReference>
<keyword evidence="2" id="KW-0472">Membrane</keyword>
<evidence type="ECO:0000256" key="1">
    <source>
        <dbReference type="ARBA" id="ARBA00022481"/>
    </source>
</evidence>
<comment type="caution">
    <text evidence="3">The sequence shown here is derived from an EMBL/GenBank/DDBJ whole genome shotgun (WGS) entry which is preliminary data.</text>
</comment>
<dbReference type="InterPro" id="IPR000983">
    <property type="entry name" value="Bac_GSPG_pilin"/>
</dbReference>
<name>A0A7W9W931_ARMRO</name>
<reference evidence="3 4" key="1">
    <citation type="submission" date="2020-08" db="EMBL/GenBank/DDBJ databases">
        <title>Genomic Encyclopedia of Type Strains, Phase IV (KMG-IV): sequencing the most valuable type-strain genomes for metagenomic binning, comparative biology and taxonomic classification.</title>
        <authorList>
            <person name="Goeker M."/>
        </authorList>
    </citation>
    <scope>NUCLEOTIDE SEQUENCE [LARGE SCALE GENOMIC DNA]</scope>
    <source>
        <strain evidence="3 4">DSM 23562</strain>
    </source>
</reference>